<dbReference type="EMBL" id="JH767583">
    <property type="protein sequence ID" value="EON66868.1"/>
    <property type="molecule type" value="Genomic_DNA"/>
</dbReference>
<accession>R7YYD8</accession>
<evidence type="ECO:0000256" key="2">
    <source>
        <dbReference type="ARBA" id="ARBA00022917"/>
    </source>
</evidence>
<keyword evidence="7" id="KW-1185">Reference proteome</keyword>
<evidence type="ECO:0000313" key="7">
    <source>
        <dbReference type="Proteomes" id="UP000016924"/>
    </source>
</evidence>
<gene>
    <name evidence="6" type="ORF">W97_06270</name>
</gene>
<dbReference type="GO" id="GO:0043023">
    <property type="term" value="F:ribosomal large subunit binding"/>
    <property type="evidence" value="ECO:0007669"/>
    <property type="project" value="TreeGrafter"/>
</dbReference>
<organism evidence="6 7">
    <name type="scientific">Coniosporium apollinis (strain CBS 100218)</name>
    <name type="common">Rock-inhabiting black yeast</name>
    <dbReference type="NCBI Taxonomy" id="1168221"/>
    <lineage>
        <taxon>Eukaryota</taxon>
        <taxon>Fungi</taxon>
        <taxon>Dikarya</taxon>
        <taxon>Ascomycota</taxon>
        <taxon>Pezizomycotina</taxon>
        <taxon>Dothideomycetes</taxon>
        <taxon>Dothideomycetes incertae sedis</taxon>
        <taxon>Coniosporium</taxon>
    </lineage>
</organism>
<evidence type="ECO:0000256" key="4">
    <source>
        <dbReference type="SAM" id="MobiDB-lite"/>
    </source>
</evidence>
<dbReference type="InterPro" id="IPR036191">
    <property type="entry name" value="RRF_sf"/>
</dbReference>
<dbReference type="PANTHER" id="PTHR20982">
    <property type="entry name" value="RIBOSOME RECYCLING FACTOR"/>
    <property type="match status" value="1"/>
</dbReference>
<evidence type="ECO:0000313" key="6">
    <source>
        <dbReference type="EMBL" id="EON66868.1"/>
    </source>
</evidence>
<dbReference type="Gene3D" id="3.30.1360.40">
    <property type="match status" value="1"/>
</dbReference>
<dbReference type="InterPro" id="IPR023584">
    <property type="entry name" value="Ribosome_recyc_fac_dom"/>
</dbReference>
<proteinExistence type="inferred from homology"/>
<comment type="function">
    <text evidence="3">Necessary for protein synthesis in mitochondria. Functions as a ribosome recycling factor in mitochondria.</text>
</comment>
<dbReference type="SUPFAM" id="SSF55194">
    <property type="entry name" value="Ribosome recycling factor, RRF"/>
    <property type="match status" value="1"/>
</dbReference>
<evidence type="ECO:0000256" key="1">
    <source>
        <dbReference type="ARBA" id="ARBA00005912"/>
    </source>
</evidence>
<feature type="region of interest" description="Disordered" evidence="4">
    <location>
        <begin position="230"/>
        <end position="251"/>
    </location>
</feature>
<feature type="region of interest" description="Disordered" evidence="4">
    <location>
        <begin position="1"/>
        <end position="20"/>
    </location>
</feature>
<evidence type="ECO:0000256" key="3">
    <source>
        <dbReference type="ARBA" id="ARBA00024909"/>
    </source>
</evidence>
<dbReference type="InterPro" id="IPR002661">
    <property type="entry name" value="Ribosome_recyc_fac"/>
</dbReference>
<dbReference type="Pfam" id="PF01765">
    <property type="entry name" value="RRF"/>
    <property type="match status" value="1"/>
</dbReference>
<dbReference type="RefSeq" id="XP_007782185.1">
    <property type="nucleotide sequence ID" value="XM_007783995.1"/>
</dbReference>
<dbReference type="STRING" id="1168221.R7YYD8"/>
<name>R7YYD8_CONA1</name>
<dbReference type="AlphaFoldDB" id="R7YYD8"/>
<dbReference type="OMA" id="NVICGEE"/>
<dbReference type="Proteomes" id="UP000016924">
    <property type="component" value="Unassembled WGS sequence"/>
</dbReference>
<dbReference type="HOGENOM" id="CLU_057161_1_0_1"/>
<dbReference type="GeneID" id="19903581"/>
<feature type="compositionally biased region" description="Basic and acidic residues" evidence="4">
    <location>
        <begin position="234"/>
        <end position="251"/>
    </location>
</feature>
<evidence type="ECO:0000259" key="5">
    <source>
        <dbReference type="Pfam" id="PF01765"/>
    </source>
</evidence>
<reference evidence="7" key="1">
    <citation type="submission" date="2012-06" db="EMBL/GenBank/DDBJ databases">
        <title>The genome sequence of Coniosporium apollinis CBS 100218.</title>
        <authorList>
            <consortium name="The Broad Institute Genome Sequencing Platform"/>
            <person name="Cuomo C."/>
            <person name="Gorbushina A."/>
            <person name="Noack S."/>
            <person name="Walker B."/>
            <person name="Young S.K."/>
            <person name="Zeng Q."/>
            <person name="Gargeya S."/>
            <person name="Fitzgerald M."/>
            <person name="Haas B."/>
            <person name="Abouelleil A."/>
            <person name="Alvarado L."/>
            <person name="Arachchi H.M."/>
            <person name="Berlin A.M."/>
            <person name="Chapman S.B."/>
            <person name="Goldberg J."/>
            <person name="Griggs A."/>
            <person name="Gujja S."/>
            <person name="Hansen M."/>
            <person name="Howarth C."/>
            <person name="Imamovic A."/>
            <person name="Larimer J."/>
            <person name="McCowan C."/>
            <person name="Montmayeur A."/>
            <person name="Murphy C."/>
            <person name="Neiman D."/>
            <person name="Pearson M."/>
            <person name="Priest M."/>
            <person name="Roberts A."/>
            <person name="Saif S."/>
            <person name="Shea T."/>
            <person name="Sisk P."/>
            <person name="Sykes S."/>
            <person name="Wortman J."/>
            <person name="Nusbaum C."/>
            <person name="Birren B."/>
        </authorList>
    </citation>
    <scope>NUCLEOTIDE SEQUENCE [LARGE SCALE GENOMIC DNA]</scope>
    <source>
        <strain evidence="7">CBS 100218</strain>
    </source>
</reference>
<sequence>MSARVLSRSSRAVLPLPPRPIGKLVCQRSTPIPASYHTPTPIHVYPSSPHRTFTTSPSCFKKTGKVNRSHASTDSSPPVEGAAAPTSTDEAFDFSTLEANILRAIEKLTHDLSQLRAGGRFNPEKLESLRVTLVKGSKETVRLSDIAQVVPRGRTISIIAGEAEHLKPLTSAIASSPHNLTPQPSPDSPTTLLVTVPPPTGESRQQALDAAHKAAETANLAVKNARAAHQKKLRSLEKGRKVRPDDLQKAQKEMEAVVKRGGEEVKRITEGARRVLEG</sequence>
<dbReference type="OrthoDB" id="407355at2759"/>
<feature type="domain" description="Ribosome recycling factor" evidence="5">
    <location>
        <begin position="109"/>
        <end position="272"/>
    </location>
</feature>
<dbReference type="GO" id="GO:0005739">
    <property type="term" value="C:mitochondrion"/>
    <property type="evidence" value="ECO:0007669"/>
    <property type="project" value="TreeGrafter"/>
</dbReference>
<comment type="similarity">
    <text evidence="1">Belongs to the RRF family.</text>
</comment>
<protein>
    <recommendedName>
        <fullName evidence="5">Ribosome recycling factor domain-containing protein</fullName>
    </recommendedName>
</protein>
<dbReference type="Gene3D" id="1.10.132.20">
    <property type="entry name" value="Ribosome-recycling factor"/>
    <property type="match status" value="1"/>
</dbReference>
<feature type="compositionally biased region" description="Low complexity" evidence="4">
    <location>
        <begin position="1"/>
        <end position="14"/>
    </location>
</feature>
<keyword evidence="2" id="KW-0648">Protein biosynthesis</keyword>
<feature type="region of interest" description="Disordered" evidence="4">
    <location>
        <begin position="60"/>
        <end position="87"/>
    </location>
</feature>
<dbReference type="PANTHER" id="PTHR20982:SF3">
    <property type="entry name" value="MITOCHONDRIAL RIBOSOME RECYCLING FACTOR PSEUDO 1"/>
    <property type="match status" value="1"/>
</dbReference>
<dbReference type="GO" id="GO:0006412">
    <property type="term" value="P:translation"/>
    <property type="evidence" value="ECO:0007669"/>
    <property type="project" value="UniProtKB-KW"/>
</dbReference>
<dbReference type="eggNOG" id="KOG4759">
    <property type="taxonomic scope" value="Eukaryota"/>
</dbReference>